<keyword evidence="5 7" id="KW-0472">Membrane</keyword>
<keyword evidence="4 7" id="KW-1133">Transmembrane helix</keyword>
<feature type="transmembrane region" description="Helical" evidence="7">
    <location>
        <begin position="165"/>
        <end position="186"/>
    </location>
</feature>
<protein>
    <recommendedName>
        <fullName evidence="8">Major facilitator superfamily (MFS) profile domain-containing protein</fullName>
    </recommendedName>
</protein>
<feature type="transmembrane region" description="Helical" evidence="7">
    <location>
        <begin position="104"/>
        <end position="122"/>
    </location>
</feature>
<dbReference type="Pfam" id="PF07690">
    <property type="entry name" value="MFS_1"/>
    <property type="match status" value="1"/>
</dbReference>
<evidence type="ECO:0000256" key="2">
    <source>
        <dbReference type="ARBA" id="ARBA00022692"/>
    </source>
</evidence>
<feature type="transmembrane region" description="Helical" evidence="7">
    <location>
        <begin position="338"/>
        <end position="355"/>
    </location>
</feature>
<dbReference type="Gene3D" id="1.20.1720.10">
    <property type="entry name" value="Multidrug resistance protein D"/>
    <property type="match status" value="1"/>
</dbReference>
<dbReference type="PANTHER" id="PTHR42718">
    <property type="entry name" value="MAJOR FACILITATOR SUPERFAMILY MULTIDRUG TRANSPORTER MFSC"/>
    <property type="match status" value="1"/>
</dbReference>
<feature type="transmembrane region" description="Helical" evidence="7">
    <location>
        <begin position="134"/>
        <end position="153"/>
    </location>
</feature>
<dbReference type="InterPro" id="IPR003817">
    <property type="entry name" value="PS_Dcarbxylase"/>
</dbReference>
<dbReference type="GO" id="GO:0004609">
    <property type="term" value="F:phosphatidylserine decarboxylase activity"/>
    <property type="evidence" value="ECO:0007669"/>
    <property type="project" value="InterPro"/>
</dbReference>
<keyword evidence="10" id="KW-1185">Reference proteome</keyword>
<evidence type="ECO:0000256" key="4">
    <source>
        <dbReference type="ARBA" id="ARBA00022989"/>
    </source>
</evidence>
<evidence type="ECO:0000256" key="5">
    <source>
        <dbReference type="ARBA" id="ARBA00023136"/>
    </source>
</evidence>
<comment type="caution">
    <text evidence="9">The sequence shown here is derived from an EMBL/GenBank/DDBJ whole genome shotgun (WGS) entry which is preliminary data.</text>
</comment>
<dbReference type="CDD" id="cd17476">
    <property type="entry name" value="MFS_Amf1_MDR_like"/>
    <property type="match status" value="1"/>
</dbReference>
<dbReference type="InterPro" id="IPR036259">
    <property type="entry name" value="MFS_trans_sf"/>
</dbReference>
<keyword evidence="6" id="KW-0456">Lyase</keyword>
<dbReference type="InterPro" id="IPR022237">
    <property type="entry name" value="PsiD-like"/>
</dbReference>
<feature type="transmembrane region" description="Helical" evidence="7">
    <location>
        <begin position="306"/>
        <end position="332"/>
    </location>
</feature>
<keyword evidence="2 7" id="KW-0812">Transmembrane</keyword>
<feature type="transmembrane region" description="Helical" evidence="7">
    <location>
        <begin position="75"/>
        <end position="92"/>
    </location>
</feature>
<dbReference type="InterPro" id="IPR020846">
    <property type="entry name" value="MFS_dom"/>
</dbReference>
<dbReference type="GO" id="GO:0016020">
    <property type="term" value="C:membrane"/>
    <property type="evidence" value="ECO:0007669"/>
    <property type="project" value="UniProtKB-SubCell"/>
</dbReference>
<evidence type="ECO:0000259" key="8">
    <source>
        <dbReference type="PROSITE" id="PS50850"/>
    </source>
</evidence>
<evidence type="ECO:0000313" key="10">
    <source>
        <dbReference type="Proteomes" id="UP000258309"/>
    </source>
</evidence>
<name>A0A3E2HAR8_SCYLI</name>
<evidence type="ECO:0000256" key="3">
    <source>
        <dbReference type="ARBA" id="ARBA00022793"/>
    </source>
</evidence>
<feature type="transmembrane region" description="Helical" evidence="7">
    <location>
        <begin position="273"/>
        <end position="294"/>
    </location>
</feature>
<dbReference type="EMBL" id="NCSJ02000098">
    <property type="protein sequence ID" value="RFU30514.1"/>
    <property type="molecule type" value="Genomic_DNA"/>
</dbReference>
<comment type="subcellular location">
    <subcellularLocation>
        <location evidence="1">Membrane</location>
        <topology evidence="1">Multi-pass membrane protein</topology>
    </subcellularLocation>
</comment>
<dbReference type="GO" id="GO:0022857">
    <property type="term" value="F:transmembrane transporter activity"/>
    <property type="evidence" value="ECO:0007669"/>
    <property type="project" value="InterPro"/>
</dbReference>
<feature type="non-terminal residue" evidence="9">
    <location>
        <position position="1"/>
    </location>
</feature>
<feature type="non-terminal residue" evidence="9">
    <location>
        <position position="943"/>
    </location>
</feature>
<dbReference type="OrthoDB" id="5973539at2759"/>
<keyword evidence="3" id="KW-0210">Decarboxylase</keyword>
<evidence type="ECO:0000256" key="6">
    <source>
        <dbReference type="ARBA" id="ARBA00023239"/>
    </source>
</evidence>
<gene>
    <name evidence="9" type="ORF">B7463_g5833</name>
</gene>
<proteinExistence type="predicted"/>
<evidence type="ECO:0000256" key="7">
    <source>
        <dbReference type="SAM" id="Phobius"/>
    </source>
</evidence>
<sequence length="943" mass="103025">MAANAQPGITDTAVSYVIEEELGCNPYQSLRPWRQILVSVTIISTNLLPFISFGAMMGGGFHVGKALGADTPAQAGWFAASYTLTHGTFVLISGRLGAIYGHKYVLLLGGGWWTLWSLINAFCRDTVSFNIARGFTGMGAGLILPNAVAIIGTTFPPGKMRNFSIAFFGAAAPVGGGSGPVFAGLFTQLLPWKWLFIFLALLGSLMDWVGGTIGVSSLILFNFVWNQVPVSGWCGYEIAILVISIALGILFILVEGRVKEPLLPLNIWRAPSFGAAMLVVFLSYMAYGTGFWYTATWQQLIRKWTLLEFAAGGSPLIIFGAFAAFLSAWLIPRLAAEGILAIGALTVIAGNIFIATMPAQQTYWAQVFPAVLLFSFCPDFIFTASQIIASNSVSRENQGRAGSLIGVLQLYGTSTGVGFGGLVEVETNDHDLQPLRGYRAALYLGIGLGIVALLVDLTFVIVREYAQIFTYSTLVVSIKSGTAENVLGLGADSDTRSPLRPPGACHPDHEDWQAVLRPGSWLPADHRVHHEFLRRVTKHVAANPTEFSPAIQSFKEFIEGNSRVYMYFVQMFEEIPRKQPYFRDPTGTKQIRDYKHMLQVLNHIVTRAPEWTDAAESVGMVGVPMCAILDYPMATASGHAAFLDPDVNKMLKKVLNEWGKLLQTPKSAEVLGNHTQGWFGNTGIGDLMQVANGPYNTSMKFEEMYICEPSAKHYGFKSWDDFFTRKVHDKARPVASPDDDNVIANACESKVYNIEHNAQLRDRFFAKGQPYSIIDMLAHDPLSKQFAGALVYQAFLSALSYHRWHSPVSGTIKRAFVEDGTYFSEPLFEGVGDPTVKEIDTGGISVGQGYLSALATRAIIFIEADNPKIGLMAFIGIGMDEVSTCEITVKEGQHIKKGDELGMFHFGGSSHCLLFRKGVELKGFPVVGRQENVPARGQLAIVV</sequence>
<evidence type="ECO:0000313" key="9">
    <source>
        <dbReference type="EMBL" id="RFU30514.1"/>
    </source>
</evidence>
<feature type="domain" description="Major facilitator superfamily (MFS) profile" evidence="8">
    <location>
        <begin position="38"/>
        <end position="464"/>
    </location>
</feature>
<organism evidence="9 10">
    <name type="scientific">Scytalidium lignicola</name>
    <name type="common">Hyphomycete</name>
    <dbReference type="NCBI Taxonomy" id="5539"/>
    <lineage>
        <taxon>Eukaryota</taxon>
        <taxon>Fungi</taxon>
        <taxon>Dikarya</taxon>
        <taxon>Ascomycota</taxon>
        <taxon>Pezizomycotina</taxon>
        <taxon>Leotiomycetes</taxon>
        <taxon>Leotiomycetes incertae sedis</taxon>
        <taxon>Scytalidium</taxon>
    </lineage>
</organism>
<dbReference type="PROSITE" id="PS50850">
    <property type="entry name" value="MFS"/>
    <property type="match status" value="1"/>
</dbReference>
<dbReference type="InterPro" id="IPR011701">
    <property type="entry name" value="MFS"/>
</dbReference>
<dbReference type="Proteomes" id="UP000258309">
    <property type="component" value="Unassembled WGS sequence"/>
</dbReference>
<dbReference type="AlphaFoldDB" id="A0A3E2HAR8"/>
<evidence type="ECO:0000256" key="1">
    <source>
        <dbReference type="ARBA" id="ARBA00004141"/>
    </source>
</evidence>
<feature type="transmembrane region" description="Helical" evidence="7">
    <location>
        <begin position="233"/>
        <end position="253"/>
    </location>
</feature>
<dbReference type="Pfam" id="PF02666">
    <property type="entry name" value="PS_Dcarbxylase"/>
    <property type="match status" value="1"/>
</dbReference>
<dbReference type="Gene3D" id="1.20.1250.20">
    <property type="entry name" value="MFS general substrate transporter like domains"/>
    <property type="match status" value="1"/>
</dbReference>
<feature type="transmembrane region" description="Helical" evidence="7">
    <location>
        <begin position="367"/>
        <end position="389"/>
    </location>
</feature>
<feature type="transmembrane region" description="Helical" evidence="7">
    <location>
        <begin position="36"/>
        <end position="55"/>
    </location>
</feature>
<dbReference type="PANTHER" id="PTHR42718:SF41">
    <property type="entry name" value="MFS TRANSPORTER OF UNKOWN SPECIFICITY (AFU_ORTHOLOGUE AFUA_5G09940)-RELATED"/>
    <property type="match status" value="1"/>
</dbReference>
<dbReference type="SUPFAM" id="SSF103473">
    <property type="entry name" value="MFS general substrate transporter"/>
    <property type="match status" value="1"/>
</dbReference>
<feature type="transmembrane region" description="Helical" evidence="7">
    <location>
        <begin position="440"/>
        <end position="462"/>
    </location>
</feature>
<dbReference type="GO" id="GO:0008654">
    <property type="term" value="P:phospholipid biosynthetic process"/>
    <property type="evidence" value="ECO:0007669"/>
    <property type="project" value="InterPro"/>
</dbReference>
<accession>A0A3E2HAR8</accession>
<dbReference type="Pfam" id="PF12588">
    <property type="entry name" value="PSDC"/>
    <property type="match status" value="1"/>
</dbReference>
<feature type="transmembrane region" description="Helical" evidence="7">
    <location>
        <begin position="192"/>
        <end position="221"/>
    </location>
</feature>
<reference evidence="9 10" key="1">
    <citation type="submission" date="2018-05" db="EMBL/GenBank/DDBJ databases">
        <title>Draft genome sequence of Scytalidium lignicola DSM 105466, a ubiquitous saprotrophic fungus.</title>
        <authorList>
            <person name="Buettner E."/>
            <person name="Gebauer A.M."/>
            <person name="Hofrichter M."/>
            <person name="Liers C."/>
            <person name="Kellner H."/>
        </authorList>
    </citation>
    <scope>NUCLEOTIDE SEQUENCE [LARGE SCALE GENOMIC DNA]</scope>
    <source>
        <strain evidence="9 10">DSM 105466</strain>
    </source>
</reference>